<evidence type="ECO:0000313" key="9">
    <source>
        <dbReference type="EMBL" id="BBI21423.1"/>
    </source>
</evidence>
<evidence type="ECO:0000256" key="8">
    <source>
        <dbReference type="HAMAP-Rule" id="MF_01416"/>
    </source>
</evidence>
<comment type="subcellular location">
    <subcellularLocation>
        <location evidence="8">Cell membrane</location>
        <topology evidence="8">Peripheral membrane protein</topology>
    </subcellularLocation>
    <subcellularLocation>
        <location evidence="1">Membrane</location>
    </subcellularLocation>
</comment>
<dbReference type="NCBIfam" id="NF004402">
    <property type="entry name" value="PRK05758.2-2"/>
    <property type="match status" value="1"/>
</dbReference>
<dbReference type="GO" id="GO:0005886">
    <property type="term" value="C:plasma membrane"/>
    <property type="evidence" value="ECO:0007669"/>
    <property type="project" value="UniProtKB-SubCell"/>
</dbReference>
<organism evidence="9 11">
    <name type="scientific">Qipengyuania flava</name>
    <dbReference type="NCBI Taxonomy" id="192812"/>
    <lineage>
        <taxon>Bacteria</taxon>
        <taxon>Pseudomonadati</taxon>
        <taxon>Pseudomonadota</taxon>
        <taxon>Alphaproteobacteria</taxon>
        <taxon>Sphingomonadales</taxon>
        <taxon>Erythrobacteraceae</taxon>
        <taxon>Qipengyuania</taxon>
    </lineage>
</organism>
<dbReference type="EMBL" id="CP032228">
    <property type="protein sequence ID" value="QFI64192.1"/>
    <property type="molecule type" value="Genomic_DNA"/>
</dbReference>
<dbReference type="GeneID" id="69698364"/>
<comment type="function">
    <text evidence="8">This protein is part of the stalk that links CF(0) to CF(1). It either transmits conformational changes from CF(0) to CF(1) or is implicated in proton conduction.</text>
</comment>
<evidence type="ECO:0000256" key="5">
    <source>
        <dbReference type="ARBA" id="ARBA00023136"/>
    </source>
</evidence>
<dbReference type="PANTHER" id="PTHR11910">
    <property type="entry name" value="ATP SYNTHASE DELTA CHAIN"/>
    <property type="match status" value="1"/>
</dbReference>
<dbReference type="HAMAP" id="MF_01416">
    <property type="entry name" value="ATP_synth_delta_bact"/>
    <property type="match status" value="1"/>
</dbReference>
<evidence type="ECO:0000256" key="2">
    <source>
        <dbReference type="ARBA" id="ARBA00022448"/>
    </source>
</evidence>
<dbReference type="InterPro" id="IPR026015">
    <property type="entry name" value="ATP_synth_OSCP/delta_N_sf"/>
</dbReference>
<dbReference type="GO" id="GO:0045259">
    <property type="term" value="C:proton-transporting ATP synthase complex"/>
    <property type="evidence" value="ECO:0007669"/>
    <property type="project" value="UniProtKB-KW"/>
</dbReference>
<sequence>MDNSAGIQASLAGRYASALFDLASENGTVTAVESDLDKVEAALAESSELAAVTTNPKVSRGEAQKALWGVSALLGVSELTQNFLGVLAQNRRLGELPQVIRAFRAIAAAQRGEVTAEVSSAHALTDSQLADLKAKLTAREGRTVKLSTKVDPDLLGGLVVTIGSKRLDASIRTRLNSLSQAMKA</sequence>
<dbReference type="RefSeq" id="WP_067464047.1">
    <property type="nucleotide sequence ID" value="NZ_AP019389.1"/>
</dbReference>
<keyword evidence="6 8" id="KW-0139">CF(1)</keyword>
<evidence type="ECO:0000256" key="1">
    <source>
        <dbReference type="ARBA" id="ARBA00004370"/>
    </source>
</evidence>
<keyword evidence="8" id="KW-1003">Cell membrane</keyword>
<keyword evidence="3 8" id="KW-0375">Hydrogen ion transport</keyword>
<dbReference type="AlphaFoldDB" id="A0A222ETG4"/>
<keyword evidence="2 8" id="KW-0813">Transport</keyword>
<protein>
    <recommendedName>
        <fullName evidence="8">ATP synthase subunit delta</fullName>
    </recommendedName>
    <alternativeName>
        <fullName evidence="8">ATP synthase F(1) sector subunit delta</fullName>
    </alternativeName>
    <alternativeName>
        <fullName evidence="8">F-type ATPase subunit delta</fullName>
        <shortName evidence="8">F-ATPase subunit delta</shortName>
    </alternativeName>
</protein>
<keyword evidence="7 8" id="KW-0066">ATP synthesis</keyword>
<dbReference type="GO" id="GO:0046933">
    <property type="term" value="F:proton-transporting ATP synthase activity, rotational mechanism"/>
    <property type="evidence" value="ECO:0007669"/>
    <property type="project" value="UniProtKB-UniRule"/>
</dbReference>
<dbReference type="SUPFAM" id="SSF47928">
    <property type="entry name" value="N-terminal domain of the delta subunit of the F1F0-ATP synthase"/>
    <property type="match status" value="1"/>
</dbReference>
<accession>A0A222ETG4</accession>
<dbReference type="InterPro" id="IPR000711">
    <property type="entry name" value="ATPase_OSCP/dsu"/>
</dbReference>
<dbReference type="Gene3D" id="1.10.520.20">
    <property type="entry name" value="N-terminal domain of the delta subunit of the F1F0-ATP synthase"/>
    <property type="match status" value="1"/>
</dbReference>
<comment type="function">
    <text evidence="8">F(1)F(0) ATP synthase produces ATP from ADP in the presence of a proton or sodium gradient. F-type ATPases consist of two structural domains, F(1) containing the extramembraneous catalytic core and F(0) containing the membrane proton channel, linked together by a central stalk and a peripheral stalk. During catalysis, ATP synthesis in the catalytic domain of F(1) is coupled via a rotary mechanism of the central stalk subunits to proton translocation.</text>
</comment>
<evidence type="ECO:0000256" key="6">
    <source>
        <dbReference type="ARBA" id="ARBA00023196"/>
    </source>
</evidence>
<gene>
    <name evidence="8 9" type="primary">atpH</name>
    <name evidence="10" type="ORF">D0Y83_13670</name>
    <name evidence="9" type="ORF">EKJ_22700</name>
</gene>
<reference evidence="12" key="1">
    <citation type="submission" date="2018-09" db="EMBL/GenBank/DDBJ databases">
        <title>Nocardia yunnanensis sp. nov., an actinomycete isolated from a soil sample.</title>
        <authorList>
            <person name="Zhang J."/>
        </authorList>
    </citation>
    <scope>NUCLEOTIDE SEQUENCE [LARGE SCALE GENOMIC DNA]</scope>
    <source>
        <strain evidence="12">21-3</strain>
    </source>
</reference>
<evidence type="ECO:0000256" key="4">
    <source>
        <dbReference type="ARBA" id="ARBA00023065"/>
    </source>
</evidence>
<keyword evidence="4 8" id="KW-0406">Ion transport</keyword>
<dbReference type="EMBL" id="AP019389">
    <property type="protein sequence ID" value="BBI21423.1"/>
    <property type="molecule type" value="Genomic_DNA"/>
</dbReference>
<comment type="similarity">
    <text evidence="8">Belongs to the ATPase delta chain family.</text>
</comment>
<evidence type="ECO:0000256" key="7">
    <source>
        <dbReference type="ARBA" id="ARBA00023310"/>
    </source>
</evidence>
<dbReference type="PRINTS" id="PR00125">
    <property type="entry name" value="ATPASEDELTA"/>
</dbReference>
<name>A0A222ETG4_9SPHN</name>
<keyword evidence="11" id="KW-1185">Reference proteome</keyword>
<evidence type="ECO:0000256" key="3">
    <source>
        <dbReference type="ARBA" id="ARBA00022781"/>
    </source>
</evidence>
<evidence type="ECO:0000313" key="12">
    <source>
        <dbReference type="Proteomes" id="UP000325385"/>
    </source>
</evidence>
<dbReference type="Proteomes" id="UP000325385">
    <property type="component" value="Chromosome"/>
</dbReference>
<dbReference type="Pfam" id="PF00213">
    <property type="entry name" value="OSCP"/>
    <property type="match status" value="1"/>
</dbReference>
<dbReference type="NCBIfam" id="TIGR01145">
    <property type="entry name" value="ATP_synt_delta"/>
    <property type="match status" value="1"/>
</dbReference>
<dbReference type="NCBIfam" id="NF004406">
    <property type="entry name" value="PRK05758.3-2"/>
    <property type="match status" value="1"/>
</dbReference>
<evidence type="ECO:0000313" key="11">
    <source>
        <dbReference type="Proteomes" id="UP000290057"/>
    </source>
</evidence>
<keyword evidence="5 8" id="KW-0472">Membrane</keyword>
<reference evidence="9 11" key="3">
    <citation type="submission" date="2019-01" db="EMBL/GenBank/DDBJ databases">
        <title>Complete genome sequence of Erythrobacter flavus KJ5.</title>
        <authorList>
            <person name="Kanesaki Y."/>
            <person name="Brotosudarmo T."/>
            <person name="Moriuchi R."/>
            <person name="Awai K."/>
        </authorList>
    </citation>
    <scope>NUCLEOTIDE SEQUENCE [LARGE SCALE GENOMIC DNA]</scope>
    <source>
        <strain evidence="9 11">KJ5</strain>
    </source>
</reference>
<reference evidence="10" key="2">
    <citation type="submission" date="2018-09" db="EMBL/GenBank/DDBJ databases">
        <authorList>
            <person name="Zhang J."/>
        </authorList>
    </citation>
    <scope>NUCLEOTIDE SEQUENCE</scope>
    <source>
        <strain evidence="10">21-3</strain>
    </source>
</reference>
<dbReference type="Proteomes" id="UP000290057">
    <property type="component" value="Chromosome"/>
</dbReference>
<evidence type="ECO:0000313" key="10">
    <source>
        <dbReference type="EMBL" id="QFI64192.1"/>
    </source>
</evidence>
<proteinExistence type="inferred from homology"/>